<reference evidence="1" key="1">
    <citation type="submission" date="2017-06" db="EMBL/GenBank/DDBJ databases">
        <title>Novel phages from South African skin metaviromes.</title>
        <authorList>
            <person name="van Zyl L.J."/>
            <person name="Abrahams Y."/>
            <person name="Stander E.A."/>
            <person name="Kirby B.M."/>
            <person name="Clavaud C."/>
            <person name="Farcet C."/>
            <person name="Breton L."/>
            <person name="Trindade M.I."/>
        </authorList>
    </citation>
    <scope>NUCLEOTIDE SEQUENCE</scope>
</reference>
<accession>A0A2H4J175</accession>
<name>A0A2H4J175_9CAUD</name>
<dbReference type="EMBL" id="MF417881">
    <property type="protein sequence ID" value="ASN68750.1"/>
    <property type="molecule type" value="Genomic_DNA"/>
</dbReference>
<organism evidence="1">
    <name type="scientific">uncultured Caudovirales phage</name>
    <dbReference type="NCBI Taxonomy" id="2100421"/>
    <lineage>
        <taxon>Viruses</taxon>
        <taxon>Duplodnaviria</taxon>
        <taxon>Heunggongvirae</taxon>
        <taxon>Uroviricota</taxon>
        <taxon>Caudoviricetes</taxon>
        <taxon>Peduoviridae</taxon>
        <taxon>Maltschvirus</taxon>
        <taxon>Maltschvirus maltsch</taxon>
    </lineage>
</organism>
<evidence type="ECO:0000313" key="1">
    <source>
        <dbReference type="EMBL" id="ASN68750.1"/>
    </source>
</evidence>
<proteinExistence type="predicted"/>
<gene>
    <name evidence="1" type="ORF">7AX3_14</name>
</gene>
<protein>
    <submittedName>
        <fullName evidence="1">Uncharacterized protein</fullName>
    </submittedName>
</protein>
<sequence>MKTTNGTSQSSQPTGAGEQSASVCAFCSAALPESVVYCCTSCEISLMKDPNYRMCGESHEQATK</sequence>